<evidence type="ECO:0000313" key="2">
    <source>
        <dbReference type="EMBL" id="JAS02371.1"/>
    </source>
</evidence>
<feature type="non-terminal residue" evidence="2">
    <location>
        <position position="186"/>
    </location>
</feature>
<reference evidence="2" key="1">
    <citation type="submission" date="2016-04" db="EMBL/GenBank/DDBJ databases">
        <authorList>
            <person name="Calderon-Fernandez G.M.Sr."/>
        </authorList>
    </citation>
    <scope>NUCLEOTIDE SEQUENCE</scope>
    <source>
        <strain evidence="2">Int1</strain>
        <tissue evidence="2">Integument</tissue>
    </source>
</reference>
<proteinExistence type="predicted"/>
<keyword evidence="2" id="KW-0282">Flagellum</keyword>
<sequence>FTIRALYNAELPEFTENCYCIAVTPLLHRYVADEEEEELEEEEYGSQESVRSLFSFFKKPYSLMVFEPGKLAKDMDYTGLKRWSTSTLIDGNIAYTKEKLFDDFLSVKNKIKVDISSKEYSEEPRIYWNMSRRTILTSGTNEAMYKMILKYRVWPVEIAINASGNPVTSVQPQKDVDKGKPASKKK</sequence>
<accession>A0A161MDH6</accession>
<evidence type="ECO:0000256" key="1">
    <source>
        <dbReference type="SAM" id="MobiDB-lite"/>
    </source>
</evidence>
<keyword evidence="2" id="KW-0966">Cell projection</keyword>
<dbReference type="EMBL" id="GEMB01000767">
    <property type="protein sequence ID" value="JAS02371.1"/>
    <property type="molecule type" value="Transcribed_RNA"/>
</dbReference>
<feature type="non-terminal residue" evidence="2">
    <location>
        <position position="1"/>
    </location>
</feature>
<dbReference type="AlphaFoldDB" id="A0A161MDH6"/>
<protein>
    <submittedName>
        <fullName evidence="2">Cilia-and flagella-associated protein 70-like protein isoform x2</fullName>
    </submittedName>
</protein>
<organism evidence="2">
    <name type="scientific">Triatoma infestans</name>
    <name type="common">Assassin bug</name>
    <dbReference type="NCBI Taxonomy" id="30076"/>
    <lineage>
        <taxon>Eukaryota</taxon>
        <taxon>Metazoa</taxon>
        <taxon>Ecdysozoa</taxon>
        <taxon>Arthropoda</taxon>
        <taxon>Hexapoda</taxon>
        <taxon>Insecta</taxon>
        <taxon>Pterygota</taxon>
        <taxon>Neoptera</taxon>
        <taxon>Paraneoptera</taxon>
        <taxon>Hemiptera</taxon>
        <taxon>Heteroptera</taxon>
        <taxon>Panheteroptera</taxon>
        <taxon>Cimicomorpha</taxon>
        <taxon>Reduviidae</taxon>
        <taxon>Triatominae</taxon>
        <taxon>Triatoma</taxon>
    </lineage>
</organism>
<name>A0A161MDH6_TRIIF</name>
<reference evidence="2" key="2">
    <citation type="journal article" date="2017" name="J. Med. Entomol.">
        <title>Transcriptome Analysis of the Triatoma infestans (Hemiptera: Reduviidae) Integument.</title>
        <authorList>
            <person name="Calderon-Fernandez G.M."/>
            <person name="Moriconi D.E."/>
            <person name="Dulbecco A.B."/>
            <person name="Juarez M.P."/>
        </authorList>
    </citation>
    <scope>NUCLEOTIDE SEQUENCE</scope>
    <source>
        <strain evidence="2">Int1</strain>
        <tissue evidence="2">Integument</tissue>
    </source>
</reference>
<feature type="region of interest" description="Disordered" evidence="1">
    <location>
        <begin position="167"/>
        <end position="186"/>
    </location>
</feature>
<keyword evidence="2" id="KW-0969">Cilium</keyword>